<feature type="non-terminal residue" evidence="3">
    <location>
        <position position="1"/>
    </location>
</feature>
<name>A0A4Y7KIH6_PAPSO</name>
<dbReference type="NCBIfam" id="TIGR01640">
    <property type="entry name" value="F_box_assoc_1"/>
    <property type="match status" value="1"/>
</dbReference>
<proteinExistence type="predicted"/>
<dbReference type="PANTHER" id="PTHR31672:SF13">
    <property type="entry name" value="F-BOX PROTEIN CPR30-LIKE"/>
    <property type="match status" value="1"/>
</dbReference>
<protein>
    <recommendedName>
        <fullName evidence="2">F-box associated beta-propeller type 3 domain-containing protein</fullName>
    </recommendedName>
</protein>
<evidence type="ECO:0000259" key="2">
    <source>
        <dbReference type="Pfam" id="PF08268"/>
    </source>
</evidence>
<feature type="domain" description="F-box associated beta-propeller type 3" evidence="2">
    <location>
        <begin position="56"/>
        <end position="230"/>
    </location>
</feature>
<feature type="region of interest" description="Disordered" evidence="1">
    <location>
        <begin position="367"/>
        <end position="399"/>
    </location>
</feature>
<organism evidence="3 4">
    <name type="scientific">Papaver somniferum</name>
    <name type="common">Opium poppy</name>
    <dbReference type="NCBI Taxonomy" id="3469"/>
    <lineage>
        <taxon>Eukaryota</taxon>
        <taxon>Viridiplantae</taxon>
        <taxon>Streptophyta</taxon>
        <taxon>Embryophyta</taxon>
        <taxon>Tracheophyta</taxon>
        <taxon>Spermatophyta</taxon>
        <taxon>Magnoliopsida</taxon>
        <taxon>Ranunculales</taxon>
        <taxon>Papaveraceae</taxon>
        <taxon>Papaveroideae</taxon>
        <taxon>Papaver</taxon>
    </lineage>
</organism>
<evidence type="ECO:0000256" key="1">
    <source>
        <dbReference type="SAM" id="MobiDB-lite"/>
    </source>
</evidence>
<evidence type="ECO:0000313" key="3">
    <source>
        <dbReference type="EMBL" id="RZC71695.1"/>
    </source>
</evidence>
<dbReference type="InterPro" id="IPR013187">
    <property type="entry name" value="F-box-assoc_dom_typ3"/>
</dbReference>
<sequence>LLSLFFINFLDRHKTLRIEREREGERLWLDWRRILYLTILCSSPIEVKRNEVRSTNEFKVVRIYYPSINHEGNVEVYTLGSGCGWRSKGKISFMLNTIGGGSYSNGDIYWHTFNKIVAFNLANEEFRLLPVPLCMLGRKYGDRCGLIELEGNLCLYTDKLRMEIWSFKKSSHLKESWCMDFDIDYEGVVGSRQWRFEPILLTKNEEIIFKYDNFVLYSYDTKMAILKRISDDDKASTDYFSAAKLIAHINIFISLRDIGEKSKRHMVGSSCEDDVIDQFQVRTKKKKEKVFPIMATKYVDKLQIRLPKEYTPWYLDQLIQNKYNGIETEVDPNMPPPWYYVNAMRNRQLSKEPIGQRVIMVPAGDEEMGNWSNEQKKDLNDEAEVTSHTPELILEQRQE</sequence>
<accession>A0A4Y7KIH6</accession>
<dbReference type="InterPro" id="IPR050796">
    <property type="entry name" value="SCF_F-box_component"/>
</dbReference>
<dbReference type="AlphaFoldDB" id="A0A4Y7KIH6"/>
<gene>
    <name evidence="3" type="ORF">C5167_034858</name>
</gene>
<reference evidence="3 4" key="1">
    <citation type="journal article" date="2018" name="Science">
        <title>The opium poppy genome and morphinan production.</title>
        <authorList>
            <person name="Guo L."/>
            <person name="Winzer T."/>
            <person name="Yang X."/>
            <person name="Li Y."/>
            <person name="Ning Z."/>
            <person name="He Z."/>
            <person name="Teodor R."/>
            <person name="Lu Y."/>
            <person name="Bowser T.A."/>
            <person name="Graham I.A."/>
            <person name="Ye K."/>
        </authorList>
    </citation>
    <scope>NUCLEOTIDE SEQUENCE [LARGE SCALE GENOMIC DNA]</scope>
    <source>
        <strain evidence="4">cv. HN1</strain>
        <tissue evidence="3">Leaves</tissue>
    </source>
</reference>
<dbReference type="PANTHER" id="PTHR31672">
    <property type="entry name" value="BNACNNG10540D PROTEIN"/>
    <property type="match status" value="1"/>
</dbReference>
<dbReference type="Proteomes" id="UP000316621">
    <property type="component" value="Chromosome 7"/>
</dbReference>
<keyword evidence="4" id="KW-1185">Reference proteome</keyword>
<dbReference type="Pfam" id="PF08268">
    <property type="entry name" value="FBA_3"/>
    <property type="match status" value="1"/>
</dbReference>
<evidence type="ECO:0000313" key="4">
    <source>
        <dbReference type="Proteomes" id="UP000316621"/>
    </source>
</evidence>
<dbReference type="InterPro" id="IPR017451">
    <property type="entry name" value="F-box-assoc_interact_dom"/>
</dbReference>
<dbReference type="EMBL" id="CM010721">
    <property type="protein sequence ID" value="RZC71695.1"/>
    <property type="molecule type" value="Genomic_DNA"/>
</dbReference>
<dbReference type="Gramene" id="RZC71695">
    <property type="protein sequence ID" value="RZC71695"/>
    <property type="gene ID" value="C5167_034858"/>
</dbReference>